<sequence length="312" mass="36248">MVNLNEEQQKRFYLQAALACSRRITTETSQPAVRPGLHCNISFDGVMCWPYTKAGAIAVQGCPGFIHGFNTRAKAYRYCTSSGEWYFDEELNVTVADYSSCIQPPDPSLIQWPLRRIKTNVRKLHCQRNTIHINLFFSFILRSLVCLIKDTDSVPPGDVISVNGTLSHITDTTNWRCKLLFTLFQYLLTCNYMWIFVEGLYLYILIFFVIFQKKKLLKLFIIIGWICPLLSVVPWVIVNFFFFINIIRVLFTKLSAENTRDPRRYKKLVKSTLVLIPLFGVYYVIFIGIPDCLEEKYQSVSKRSKSHLPIEF</sequence>
<keyword evidence="7 11" id="KW-0472">Membrane</keyword>
<dbReference type="PROSITE" id="PS50261">
    <property type="entry name" value="G_PROTEIN_RECEP_F2_4"/>
    <property type="match status" value="1"/>
</dbReference>
<dbReference type="Pfam" id="PF02793">
    <property type="entry name" value="HRM"/>
    <property type="match status" value="1"/>
</dbReference>
<feature type="transmembrane region" description="Helical" evidence="11">
    <location>
        <begin position="271"/>
        <end position="293"/>
    </location>
</feature>
<keyword evidence="5 11" id="KW-1133">Transmembrane helix</keyword>
<evidence type="ECO:0000256" key="9">
    <source>
        <dbReference type="ARBA" id="ARBA00023180"/>
    </source>
</evidence>
<reference evidence="14 15" key="1">
    <citation type="submission" date="2022-12" db="EMBL/GenBank/DDBJ databases">
        <title>Chromosome-level genome of Tegillarca granosa.</title>
        <authorList>
            <person name="Kim J."/>
        </authorList>
    </citation>
    <scope>NUCLEOTIDE SEQUENCE [LARGE SCALE GENOMIC DNA]</scope>
    <source>
        <strain evidence="14">Teg-2019</strain>
        <tissue evidence="14">Adductor muscle</tissue>
    </source>
</reference>
<evidence type="ECO:0000259" key="12">
    <source>
        <dbReference type="PROSITE" id="PS50227"/>
    </source>
</evidence>
<dbReference type="InterPro" id="IPR017981">
    <property type="entry name" value="GPCR_2-like_7TM"/>
</dbReference>
<dbReference type="EMBL" id="JARBDR010000342">
    <property type="protein sequence ID" value="KAJ8314053.1"/>
    <property type="molecule type" value="Genomic_DNA"/>
</dbReference>
<feature type="transmembrane region" description="Helical" evidence="11">
    <location>
        <begin position="223"/>
        <end position="251"/>
    </location>
</feature>
<evidence type="ECO:0000256" key="10">
    <source>
        <dbReference type="ARBA" id="ARBA00023224"/>
    </source>
</evidence>
<dbReference type="Gene3D" id="1.20.1070.10">
    <property type="entry name" value="Rhodopsin 7-helix transmembrane proteins"/>
    <property type="match status" value="2"/>
</dbReference>
<evidence type="ECO:0000256" key="3">
    <source>
        <dbReference type="ARBA" id="ARBA00022475"/>
    </source>
</evidence>
<dbReference type="PROSITE" id="PS50227">
    <property type="entry name" value="G_PROTEIN_RECEP_F2_3"/>
    <property type="match status" value="1"/>
</dbReference>
<dbReference type="InterPro" id="IPR000832">
    <property type="entry name" value="GPCR_2_secretin-like"/>
</dbReference>
<evidence type="ECO:0000256" key="4">
    <source>
        <dbReference type="ARBA" id="ARBA00022692"/>
    </source>
</evidence>
<keyword evidence="15" id="KW-1185">Reference proteome</keyword>
<feature type="domain" description="G-protein coupled receptors family 2 profile 2" evidence="13">
    <location>
        <begin position="121"/>
        <end position="239"/>
    </location>
</feature>
<organism evidence="14 15">
    <name type="scientific">Tegillarca granosa</name>
    <name type="common">Malaysian cockle</name>
    <name type="synonym">Anadara granosa</name>
    <dbReference type="NCBI Taxonomy" id="220873"/>
    <lineage>
        <taxon>Eukaryota</taxon>
        <taxon>Metazoa</taxon>
        <taxon>Spiralia</taxon>
        <taxon>Lophotrochozoa</taxon>
        <taxon>Mollusca</taxon>
        <taxon>Bivalvia</taxon>
        <taxon>Autobranchia</taxon>
        <taxon>Pteriomorphia</taxon>
        <taxon>Arcoida</taxon>
        <taxon>Arcoidea</taxon>
        <taxon>Arcidae</taxon>
        <taxon>Tegillarca</taxon>
    </lineage>
</organism>
<evidence type="ECO:0000256" key="8">
    <source>
        <dbReference type="ARBA" id="ARBA00023170"/>
    </source>
</evidence>
<comment type="subcellular location">
    <subcellularLocation>
        <location evidence="1">Cell membrane</location>
        <topology evidence="1">Multi-pass membrane protein</topology>
    </subcellularLocation>
</comment>
<keyword evidence="10" id="KW-0807">Transducer</keyword>
<gene>
    <name evidence="14" type="ORF">KUTeg_008614</name>
</gene>
<dbReference type="Gene3D" id="4.10.1240.10">
    <property type="entry name" value="GPCR, family 2, extracellular hormone receptor domain"/>
    <property type="match status" value="1"/>
</dbReference>
<dbReference type="SMART" id="SM00008">
    <property type="entry name" value="HormR"/>
    <property type="match status" value="1"/>
</dbReference>
<name>A0ABQ9FEG7_TEGGR</name>
<evidence type="ECO:0000256" key="2">
    <source>
        <dbReference type="ARBA" id="ARBA00005314"/>
    </source>
</evidence>
<comment type="caution">
    <text evidence="14">The sequence shown here is derived from an EMBL/GenBank/DDBJ whole genome shotgun (WGS) entry which is preliminary data.</text>
</comment>
<dbReference type="Pfam" id="PF00002">
    <property type="entry name" value="7tm_2"/>
    <property type="match status" value="1"/>
</dbReference>
<dbReference type="PANTHER" id="PTHR45620:SF1">
    <property type="entry name" value="G-PROTEIN COUPLED RECEPTORS FAMILY 2 PROFILE 2 DOMAIN-CONTAINING PROTEIN"/>
    <property type="match status" value="1"/>
</dbReference>
<accession>A0ABQ9FEG7</accession>
<keyword evidence="9" id="KW-0325">Glycoprotein</keyword>
<dbReference type="PRINTS" id="PR00249">
    <property type="entry name" value="GPCRSECRETIN"/>
</dbReference>
<dbReference type="SUPFAM" id="SSF111418">
    <property type="entry name" value="Hormone receptor domain"/>
    <property type="match status" value="1"/>
</dbReference>
<comment type="similarity">
    <text evidence="2">Belongs to the G-protein coupled receptor 2 family.</text>
</comment>
<dbReference type="InterPro" id="IPR036445">
    <property type="entry name" value="GPCR_2_extracell_dom_sf"/>
</dbReference>
<evidence type="ECO:0000256" key="11">
    <source>
        <dbReference type="SAM" id="Phobius"/>
    </source>
</evidence>
<evidence type="ECO:0000256" key="5">
    <source>
        <dbReference type="ARBA" id="ARBA00022989"/>
    </source>
</evidence>
<evidence type="ECO:0000256" key="7">
    <source>
        <dbReference type="ARBA" id="ARBA00023136"/>
    </source>
</evidence>
<dbReference type="InterPro" id="IPR017983">
    <property type="entry name" value="GPCR_2_secretin-like_CS"/>
</dbReference>
<proteinExistence type="inferred from homology"/>
<evidence type="ECO:0000313" key="14">
    <source>
        <dbReference type="EMBL" id="KAJ8314053.1"/>
    </source>
</evidence>
<feature type="domain" description="G-protein coupled receptors family 2 profile 1" evidence="12">
    <location>
        <begin position="19"/>
        <end position="105"/>
    </location>
</feature>
<protein>
    <submittedName>
        <fullName evidence="14">Uncharacterized protein</fullName>
    </submittedName>
</protein>
<evidence type="ECO:0000256" key="1">
    <source>
        <dbReference type="ARBA" id="ARBA00004651"/>
    </source>
</evidence>
<feature type="transmembrane region" description="Helical" evidence="11">
    <location>
        <begin position="192"/>
        <end position="211"/>
    </location>
</feature>
<evidence type="ECO:0000259" key="13">
    <source>
        <dbReference type="PROSITE" id="PS50261"/>
    </source>
</evidence>
<dbReference type="Proteomes" id="UP001217089">
    <property type="component" value="Unassembled WGS sequence"/>
</dbReference>
<dbReference type="PANTHER" id="PTHR45620">
    <property type="entry name" value="PDF RECEPTOR-LIKE PROTEIN-RELATED"/>
    <property type="match status" value="1"/>
</dbReference>
<keyword evidence="3" id="KW-1003">Cell membrane</keyword>
<keyword evidence="4 11" id="KW-0812">Transmembrane</keyword>
<dbReference type="InterPro" id="IPR050332">
    <property type="entry name" value="GPCR_2"/>
</dbReference>
<dbReference type="PROSITE" id="PS00649">
    <property type="entry name" value="G_PROTEIN_RECEP_F2_1"/>
    <property type="match status" value="1"/>
</dbReference>
<keyword evidence="8" id="KW-0675">Receptor</keyword>
<evidence type="ECO:0000256" key="6">
    <source>
        <dbReference type="ARBA" id="ARBA00023040"/>
    </source>
</evidence>
<evidence type="ECO:0000313" key="15">
    <source>
        <dbReference type="Proteomes" id="UP001217089"/>
    </source>
</evidence>
<keyword evidence="6" id="KW-0297">G-protein coupled receptor</keyword>
<dbReference type="InterPro" id="IPR001879">
    <property type="entry name" value="GPCR_2_extracellular_dom"/>
</dbReference>